<evidence type="ECO:0000259" key="2">
    <source>
        <dbReference type="SMART" id="SM00635"/>
    </source>
</evidence>
<accession>A0A3G3K513</accession>
<keyword evidence="1" id="KW-0732">Signal</keyword>
<dbReference type="SMART" id="SM00635">
    <property type="entry name" value="BID_2"/>
    <property type="match status" value="3"/>
</dbReference>
<dbReference type="InterPro" id="IPR017853">
    <property type="entry name" value="GH"/>
</dbReference>
<feature type="domain" description="BIG2" evidence="2">
    <location>
        <begin position="201"/>
        <end position="276"/>
    </location>
</feature>
<dbReference type="InterPro" id="IPR052177">
    <property type="entry name" value="Divisome_Glycosyl_Hydrolase"/>
</dbReference>
<dbReference type="Gene3D" id="2.60.120.430">
    <property type="entry name" value="Galactose-binding lectin"/>
    <property type="match status" value="1"/>
</dbReference>
<dbReference type="InterPro" id="IPR013783">
    <property type="entry name" value="Ig-like_fold"/>
</dbReference>
<protein>
    <recommendedName>
        <fullName evidence="2">BIG2 domain-containing protein</fullName>
    </recommendedName>
</protein>
<dbReference type="KEGG" id="coh:EAV92_06895"/>
<dbReference type="EMBL" id="CP033433">
    <property type="protein sequence ID" value="AYQ75532.1"/>
    <property type="molecule type" value="Genomic_DNA"/>
</dbReference>
<feature type="domain" description="BIG2" evidence="2">
    <location>
        <begin position="372"/>
        <end position="453"/>
    </location>
</feature>
<organism evidence="3 4">
    <name type="scientific">Cohnella candidum</name>
    <dbReference type="NCBI Taxonomy" id="2674991"/>
    <lineage>
        <taxon>Bacteria</taxon>
        <taxon>Bacillati</taxon>
        <taxon>Bacillota</taxon>
        <taxon>Bacilli</taxon>
        <taxon>Bacillales</taxon>
        <taxon>Paenibacillaceae</taxon>
        <taxon>Cohnella</taxon>
    </lineage>
</organism>
<dbReference type="Gene3D" id="3.20.20.80">
    <property type="entry name" value="Glycosidases"/>
    <property type="match status" value="1"/>
</dbReference>
<reference evidence="3 4" key="1">
    <citation type="submission" date="2018-10" db="EMBL/GenBank/DDBJ databases">
        <title>Genome Sequence of Cohnella sp.</title>
        <authorList>
            <person name="Srinivasan S."/>
            <person name="Kim M.K."/>
        </authorList>
    </citation>
    <scope>NUCLEOTIDE SEQUENCE [LARGE SCALE GENOMIC DNA]</scope>
    <source>
        <strain evidence="3 4">18JY8-7</strain>
    </source>
</reference>
<dbReference type="Gene3D" id="2.60.40.1080">
    <property type="match status" value="3"/>
</dbReference>
<dbReference type="Proteomes" id="UP000269097">
    <property type="component" value="Chromosome"/>
</dbReference>
<dbReference type="InterPro" id="IPR008964">
    <property type="entry name" value="Invasin/intimin_cell_adhesion"/>
</dbReference>
<dbReference type="AlphaFoldDB" id="A0A3G3K513"/>
<evidence type="ECO:0000256" key="1">
    <source>
        <dbReference type="ARBA" id="ARBA00022729"/>
    </source>
</evidence>
<evidence type="ECO:0000313" key="3">
    <source>
        <dbReference type="EMBL" id="AYQ75532.1"/>
    </source>
</evidence>
<evidence type="ECO:0000313" key="4">
    <source>
        <dbReference type="Proteomes" id="UP000269097"/>
    </source>
</evidence>
<dbReference type="Pfam" id="PF02638">
    <property type="entry name" value="GHL10"/>
    <property type="match status" value="1"/>
</dbReference>
<dbReference type="Pfam" id="PF02368">
    <property type="entry name" value="Big_2"/>
    <property type="match status" value="1"/>
</dbReference>
<feature type="domain" description="BIG2" evidence="2">
    <location>
        <begin position="284"/>
        <end position="364"/>
    </location>
</feature>
<dbReference type="SUPFAM" id="SSF49373">
    <property type="entry name" value="Invasin/intimin cell-adhesion fragments"/>
    <property type="match status" value="3"/>
</dbReference>
<gene>
    <name evidence="3" type="ORF">EAV92_06895</name>
</gene>
<dbReference type="InterPro" id="IPR003790">
    <property type="entry name" value="GHL10"/>
</dbReference>
<sequence length="1091" mass="118167">MGIALFAGSSLLSPGFALPFASAEPVRTEVVETFETPGNVTASSVRANSVSLEQVARPEPIPYGYHAAKLKYDFTGTVGTSAAYLNFKDPSGTAGHKLQGTPKRLGVWVYGDAGNHWLRGQVEDAAGTKTAIDFTSSTGLNWSGWKYVTAALPANIAGPVKLNQIYVTETKDNNKNKGALYIDQVSAFYGDTDVYALDIAGLPPIQAGMSAQAQVFATYQGSAEPVAVTAASGVVFRSSDEQVAKVDAAGTVQAIAPGTAVITATFGNAPTASYPLVVTEAVSVPDRLELQVKSKLEQGSTDRVKAFAAFTGFADPVALFDGVVYQSSNPGVATVDAAGTIVTGQVGVTTISAAFRGVTASYTLEVTKPVPVLQKIELPGLKSMTIGDVQQVRVLGTYTWLPEPFAITSGVSFTSSVPSVASVGADGTITALKVGTTRITAVYQGKTADYYLAVNQAAAVPKRELRAAWIASVDNVDWPRKGVVDAEQQKRDFVALLDTLQQAGMNAVIVQIKPTADAFYPSQYGPWSEWLTGVQGKDPGYDPLAFMLEEAHKRNLEFHAWFNPYRISLQDDMNKLVPDHPARQHPDWVVSYGGKLYFNPGIPEAQRFIADGILEVVRNYDIDAVHFDDYFYPYPVSGVDFPDDDAYRLYGAGFANKADWRRNNVNTFVRTVSEEIKQLKPYVKFGISPFGIWKNKSQDPAGSDTNGLSSYDAIYADTKKWVEEGWLDYIAPQIYWYMGYSPAAYDKLVEWWSGVVKNTNVQLYSGKAAYRIGSAESWLNPDEMPNQLAYDRNFDAVKGSIFFSANSLEANLLGFTDRLRAQIYRYPALVPASPNLDSEAPAAPVLTKGLRKAAGVELKWQDGASRDTAYYAVYRFGEGEQTNIGDATKLLGTVRKSADAEQSYTDRTAEEGKRYTYVVTALDRLHNESQPSNGVEVVNTLDVSPPVITFIGAREYTVAETVYVTCTATDEGSGLASDPCREPLVNEPASQLPLGDHEVSVTEVDETGNVTTAKAVYTVVVTTESLSVLTKRYIEASGNPGTANSLLAKLDKGNYEAYIHEVEALKGKKLSDEQADALIRFAEYLISHTEA</sequence>
<dbReference type="PANTHER" id="PTHR43405">
    <property type="entry name" value="GLYCOSYL HYDROLASE DIGH"/>
    <property type="match status" value="1"/>
</dbReference>
<dbReference type="SUPFAM" id="SSF51445">
    <property type="entry name" value="(Trans)glycosidases"/>
    <property type="match status" value="1"/>
</dbReference>
<dbReference type="InterPro" id="IPR003343">
    <property type="entry name" value="Big_2"/>
</dbReference>
<name>A0A3G3K513_9BACL</name>
<keyword evidence="4" id="KW-1185">Reference proteome</keyword>
<dbReference type="Gene3D" id="2.60.40.10">
    <property type="entry name" value="Immunoglobulins"/>
    <property type="match status" value="1"/>
</dbReference>
<proteinExistence type="predicted"/>
<dbReference type="PANTHER" id="PTHR43405:SF1">
    <property type="entry name" value="GLYCOSYL HYDROLASE DIGH"/>
    <property type="match status" value="1"/>
</dbReference>